<reference evidence="7 8" key="1">
    <citation type="submission" date="2016-10" db="EMBL/GenBank/DDBJ databases">
        <authorList>
            <person name="de Groot N.N."/>
        </authorList>
    </citation>
    <scope>NUCLEOTIDE SEQUENCE [LARGE SCALE GENOMIC DNA]</scope>
    <source>
        <strain evidence="7 8">DSM 43067</strain>
    </source>
</reference>
<name>A0A1I5F972_9ACTN</name>
<dbReference type="eggNOG" id="COG2885">
    <property type="taxonomic scope" value="Bacteria"/>
</dbReference>
<evidence type="ECO:0000313" key="8">
    <source>
        <dbReference type="Proteomes" id="UP000183413"/>
    </source>
</evidence>
<dbReference type="InterPro" id="IPR006665">
    <property type="entry name" value="OmpA-like"/>
</dbReference>
<evidence type="ECO:0000256" key="4">
    <source>
        <dbReference type="PROSITE-ProRule" id="PRU00473"/>
    </source>
</evidence>
<dbReference type="PANTHER" id="PTHR30329">
    <property type="entry name" value="STATOR ELEMENT OF FLAGELLAR MOTOR COMPLEX"/>
    <property type="match status" value="1"/>
</dbReference>
<dbReference type="PROSITE" id="PS51123">
    <property type="entry name" value="OMPA_2"/>
    <property type="match status" value="1"/>
</dbReference>
<sequence length="443" mass="47058">MAIATGKVRVELIGLDRGPSNTVVVRIRLVNGENEPFYPESVLDWPAADGVHAAEPSTTQARGITLVDTAGGKRYFPLIGAGGGCLCSDTLNSIVQPGGSAEFYAVVPAPPPEVKRISVSVPQTRVFPDVPIGEGPVRPPGGTDPAGAGRPKILPLISTAEGGDRAVDDGDATRSVRLSSDVLFAVDRADLSAKAQAVLADVARQIDRAAGATVRIDGHTDDTGDDAINDPLSLRRAESVQRALAALVSRQGVDYRSAGHGSKEPIAGNTSDEGRRRNRRVTVTFSKPPAAPDGGSRPGARTNPVSPPRPRAPEVRSLKLDVTELRRSPSGLVNLVWKLTNTGGEQFSRTTQFTIPATKVFYYGGASDGTMGVTLYDEATGMRYYTLRDTQNRCVCNQPVGRDYRVLPGGTMTHANAYRLPPEVTNITVEFPGYEPTRNVPVS</sequence>
<gene>
    <name evidence="7" type="ORF">SAMN04489713_104485</name>
</gene>
<feature type="domain" description="OmpA-like" evidence="6">
    <location>
        <begin position="171"/>
        <end position="289"/>
    </location>
</feature>
<dbReference type="AlphaFoldDB" id="A0A1I5F972"/>
<accession>A0A1I5F972</accession>
<evidence type="ECO:0000259" key="6">
    <source>
        <dbReference type="PROSITE" id="PS51123"/>
    </source>
</evidence>
<evidence type="ECO:0000256" key="5">
    <source>
        <dbReference type="SAM" id="MobiDB-lite"/>
    </source>
</evidence>
<dbReference type="Proteomes" id="UP000183413">
    <property type="component" value="Unassembled WGS sequence"/>
</dbReference>
<dbReference type="SUPFAM" id="SSF103088">
    <property type="entry name" value="OmpA-like"/>
    <property type="match status" value="1"/>
</dbReference>
<evidence type="ECO:0000256" key="3">
    <source>
        <dbReference type="ARBA" id="ARBA00023237"/>
    </source>
</evidence>
<proteinExistence type="predicted"/>
<evidence type="ECO:0000256" key="1">
    <source>
        <dbReference type="ARBA" id="ARBA00004442"/>
    </source>
</evidence>
<organism evidence="7 8">
    <name type="scientific">Actinomadura madurae</name>
    <dbReference type="NCBI Taxonomy" id="1993"/>
    <lineage>
        <taxon>Bacteria</taxon>
        <taxon>Bacillati</taxon>
        <taxon>Actinomycetota</taxon>
        <taxon>Actinomycetes</taxon>
        <taxon>Streptosporangiales</taxon>
        <taxon>Thermomonosporaceae</taxon>
        <taxon>Actinomadura</taxon>
    </lineage>
</organism>
<dbReference type="PANTHER" id="PTHR30329:SF21">
    <property type="entry name" value="LIPOPROTEIN YIAD-RELATED"/>
    <property type="match status" value="1"/>
</dbReference>
<dbReference type="InterPro" id="IPR050330">
    <property type="entry name" value="Bact_OuterMem_StrucFunc"/>
</dbReference>
<dbReference type="Pfam" id="PF00691">
    <property type="entry name" value="OmpA"/>
    <property type="match status" value="1"/>
</dbReference>
<dbReference type="STRING" id="1993.SAMN04489713_104485"/>
<dbReference type="InParanoid" id="A0A1I5F972"/>
<dbReference type="PRINTS" id="PR01021">
    <property type="entry name" value="OMPADOMAIN"/>
</dbReference>
<dbReference type="RefSeq" id="WP_075021223.1">
    <property type="nucleotide sequence ID" value="NZ_FOVH01000004.1"/>
</dbReference>
<dbReference type="OrthoDB" id="9782229at2"/>
<comment type="subcellular location">
    <subcellularLocation>
        <location evidence="1">Cell outer membrane</location>
    </subcellularLocation>
</comment>
<protein>
    <submittedName>
        <fullName evidence="7">Outer membrane protein OmpA</fullName>
    </submittedName>
</protein>
<evidence type="ECO:0000313" key="7">
    <source>
        <dbReference type="EMBL" id="SFO20156.1"/>
    </source>
</evidence>
<keyword evidence="2 4" id="KW-0472">Membrane</keyword>
<dbReference type="InterPro" id="IPR006664">
    <property type="entry name" value="OMP_bac"/>
</dbReference>
<feature type="region of interest" description="Disordered" evidence="5">
    <location>
        <begin position="130"/>
        <end position="149"/>
    </location>
</feature>
<dbReference type="GO" id="GO:0009279">
    <property type="term" value="C:cell outer membrane"/>
    <property type="evidence" value="ECO:0007669"/>
    <property type="project" value="UniProtKB-SubCell"/>
</dbReference>
<keyword evidence="3" id="KW-0998">Cell outer membrane</keyword>
<evidence type="ECO:0000256" key="2">
    <source>
        <dbReference type="ARBA" id="ARBA00023136"/>
    </source>
</evidence>
<keyword evidence="8" id="KW-1185">Reference proteome</keyword>
<feature type="region of interest" description="Disordered" evidence="5">
    <location>
        <begin position="254"/>
        <end position="316"/>
    </location>
</feature>
<dbReference type="Gene3D" id="3.30.1330.60">
    <property type="entry name" value="OmpA-like domain"/>
    <property type="match status" value="1"/>
</dbReference>
<dbReference type="InterPro" id="IPR036737">
    <property type="entry name" value="OmpA-like_sf"/>
</dbReference>
<dbReference type="EMBL" id="FOVH01000004">
    <property type="protein sequence ID" value="SFO20156.1"/>
    <property type="molecule type" value="Genomic_DNA"/>
</dbReference>